<name>A0ACC0WPH2_9STRA</name>
<organism evidence="1 2">
    <name type="scientific">Peronosclerospora sorghi</name>
    <dbReference type="NCBI Taxonomy" id="230839"/>
    <lineage>
        <taxon>Eukaryota</taxon>
        <taxon>Sar</taxon>
        <taxon>Stramenopiles</taxon>
        <taxon>Oomycota</taxon>
        <taxon>Peronosporomycetes</taxon>
        <taxon>Peronosporales</taxon>
        <taxon>Peronosporaceae</taxon>
        <taxon>Peronosclerospora</taxon>
    </lineage>
</organism>
<dbReference type="EMBL" id="CM047589">
    <property type="protein sequence ID" value="KAI9920492.1"/>
    <property type="molecule type" value="Genomic_DNA"/>
</dbReference>
<protein>
    <submittedName>
        <fullName evidence="1">Uncharacterized protein</fullName>
    </submittedName>
</protein>
<comment type="caution">
    <text evidence="1">The sequence shown here is derived from an EMBL/GenBank/DDBJ whole genome shotgun (WGS) entry which is preliminary data.</text>
</comment>
<reference evidence="1 2" key="1">
    <citation type="journal article" date="2022" name="bioRxiv">
        <title>The genome of the oomycete Peronosclerospora sorghi, a cosmopolitan pathogen of maize and sorghum, is inflated with dispersed pseudogenes.</title>
        <authorList>
            <person name="Fletcher K."/>
            <person name="Martin F."/>
            <person name="Isakeit T."/>
            <person name="Cavanaugh K."/>
            <person name="Magill C."/>
            <person name="Michelmore R."/>
        </authorList>
    </citation>
    <scope>NUCLEOTIDE SEQUENCE [LARGE SCALE GENOMIC DNA]</scope>
    <source>
        <strain evidence="1">P6</strain>
    </source>
</reference>
<evidence type="ECO:0000313" key="1">
    <source>
        <dbReference type="EMBL" id="KAI9920492.1"/>
    </source>
</evidence>
<gene>
    <name evidence="1" type="ORF">PsorP6_015824</name>
</gene>
<sequence length="91" mass="10947">MDGHIYLYVYLLKSKTEVAFKFIEYTKMMERQTVKRLKCVMKDNGSEFCNKKFDGFCLQHGILHRTSVPYSPQQNDIAEREIDLLPRWHMR</sequence>
<evidence type="ECO:0000313" key="2">
    <source>
        <dbReference type="Proteomes" id="UP001163321"/>
    </source>
</evidence>
<dbReference type="Proteomes" id="UP001163321">
    <property type="component" value="Chromosome 10"/>
</dbReference>
<keyword evidence="2" id="KW-1185">Reference proteome</keyword>
<accession>A0ACC0WPH2</accession>
<proteinExistence type="predicted"/>